<dbReference type="EMBL" id="JACIFZ010000017">
    <property type="protein sequence ID" value="MBB4225959.1"/>
    <property type="molecule type" value="Genomic_DNA"/>
</dbReference>
<proteinExistence type="predicted"/>
<gene>
    <name evidence="1" type="ORF">GGD71_006772</name>
</gene>
<name>A0A840G333_9BURK</name>
<sequence length="65" mass="7482">MPKTMLTPIYDVKAFVYRRQHIDRRDTFHSSKIASNGFENPLQLSRVCRLYLSSHGLNGLISAET</sequence>
<accession>A0A840G333</accession>
<evidence type="ECO:0000313" key="2">
    <source>
        <dbReference type="Proteomes" id="UP000524450"/>
    </source>
</evidence>
<protein>
    <submittedName>
        <fullName evidence="1">Uncharacterized protein</fullName>
    </submittedName>
</protein>
<organism evidence="1 2">
    <name type="scientific">Variovorax guangxiensis</name>
    <dbReference type="NCBI Taxonomy" id="1775474"/>
    <lineage>
        <taxon>Bacteria</taxon>
        <taxon>Pseudomonadati</taxon>
        <taxon>Pseudomonadota</taxon>
        <taxon>Betaproteobacteria</taxon>
        <taxon>Burkholderiales</taxon>
        <taxon>Comamonadaceae</taxon>
        <taxon>Variovorax</taxon>
    </lineage>
</organism>
<dbReference type="Proteomes" id="UP000524450">
    <property type="component" value="Unassembled WGS sequence"/>
</dbReference>
<evidence type="ECO:0000313" key="1">
    <source>
        <dbReference type="EMBL" id="MBB4225959.1"/>
    </source>
</evidence>
<dbReference type="AlphaFoldDB" id="A0A840G333"/>
<comment type="caution">
    <text evidence="1">The sequence shown here is derived from an EMBL/GenBank/DDBJ whole genome shotgun (WGS) entry which is preliminary data.</text>
</comment>
<reference evidence="1 2" key="1">
    <citation type="submission" date="2020-08" db="EMBL/GenBank/DDBJ databases">
        <title>Genomic Encyclopedia of Type Strains, Phase IV (KMG-V): Genome sequencing to study the core and pangenomes of soil and plant-associated prokaryotes.</title>
        <authorList>
            <person name="Whitman W."/>
        </authorList>
    </citation>
    <scope>NUCLEOTIDE SEQUENCE [LARGE SCALE GENOMIC DNA]</scope>
    <source>
        <strain evidence="1 2">34/80</strain>
    </source>
</reference>